<feature type="signal peptide" evidence="1">
    <location>
        <begin position="1"/>
        <end position="23"/>
    </location>
</feature>
<protein>
    <submittedName>
        <fullName evidence="5">Alpha-2-macroglobulin receptor-associated protein-like</fullName>
    </submittedName>
</protein>
<feature type="domain" description="Alpha-2-macroglobulin receptor-associated protein" evidence="2">
    <location>
        <begin position="12"/>
        <end position="123"/>
    </location>
</feature>
<feature type="domain" description="Alpha-2-macroglobulin RAP C-terminal" evidence="3">
    <location>
        <begin position="141"/>
        <end position="340"/>
    </location>
</feature>
<reference evidence="5" key="1">
    <citation type="submission" date="2025-08" db="UniProtKB">
        <authorList>
            <consortium name="RefSeq"/>
        </authorList>
    </citation>
    <scope>IDENTIFICATION</scope>
    <source>
        <tissue evidence="5">Gonads</tissue>
    </source>
</reference>
<feature type="chain" id="PRO_5010284469" evidence="1">
    <location>
        <begin position="24"/>
        <end position="340"/>
    </location>
</feature>
<evidence type="ECO:0000259" key="2">
    <source>
        <dbReference type="Pfam" id="PF06400"/>
    </source>
</evidence>
<dbReference type="STRING" id="7574.A0A1S3I2K6"/>
<dbReference type="RefSeq" id="XP_013392478.1">
    <property type="nucleotide sequence ID" value="XM_013537024.2"/>
</dbReference>
<dbReference type="PANTHER" id="PTHR16560">
    <property type="entry name" value="ALPHA-2-MACROGLOBULIN RECEPTOR-ASSOCIATED PROTEIN"/>
    <property type="match status" value="1"/>
</dbReference>
<accession>A0A1S3I2K6</accession>
<keyword evidence="1" id="KW-0732">Signal</keyword>
<evidence type="ECO:0000256" key="1">
    <source>
        <dbReference type="SAM" id="SignalP"/>
    </source>
</evidence>
<dbReference type="InterPro" id="IPR038003">
    <property type="entry name" value="A2-macroglobuin_RAP"/>
</dbReference>
<evidence type="ECO:0000313" key="4">
    <source>
        <dbReference type="Proteomes" id="UP000085678"/>
    </source>
</evidence>
<dbReference type="Pfam" id="PF06401">
    <property type="entry name" value="Alpha-2-MRAP_C"/>
    <property type="match status" value="1"/>
</dbReference>
<dbReference type="FunCoup" id="A0A1S3I2K6">
    <property type="interactions" value="737"/>
</dbReference>
<dbReference type="InterPro" id="IPR036744">
    <property type="entry name" value="RAP_sf"/>
</dbReference>
<dbReference type="InParanoid" id="A0A1S3I2K6"/>
<name>A0A1S3I2K6_LINAN</name>
<organism evidence="4 5">
    <name type="scientific">Lingula anatina</name>
    <name type="common">Brachiopod</name>
    <name type="synonym">Lingula unguis</name>
    <dbReference type="NCBI Taxonomy" id="7574"/>
    <lineage>
        <taxon>Eukaryota</taxon>
        <taxon>Metazoa</taxon>
        <taxon>Spiralia</taxon>
        <taxon>Lophotrochozoa</taxon>
        <taxon>Brachiopoda</taxon>
        <taxon>Linguliformea</taxon>
        <taxon>Lingulata</taxon>
        <taxon>Lingulida</taxon>
        <taxon>Linguloidea</taxon>
        <taxon>Lingulidae</taxon>
        <taxon>Lingula</taxon>
    </lineage>
</organism>
<sequence>MEVVGVFLRLCLLLAVFSKFVNSNKYTKDKNMAKDEIMKMERPFRMAKVNLLWEKARKRLSKNQLAELYAELKLHDKKELQLKQIIADDLDKDGEKAAGIRKELRGIMIKYDLDDHFEHEEDNEVEKTFNSKPRKEAQLINKKLKKLWKKAEYAGFSAQELEDLKQEFSHYQTRLDEYHQLLNEADEWQDVSDNSIKNFEDNTIDGHKKRSINSDLKKRHKDLKMDYERLEFLAKKVPDGETKFTEPKVHELWMQAKQVDFSPEELVAFEEELRHFEHKLKKHADMTKEFEETVKDYKKSGKDIPLKVEKMDEKNRDYAKKIKKHHTELQRKIDKRHIEL</sequence>
<dbReference type="Proteomes" id="UP000085678">
    <property type="component" value="Unplaced"/>
</dbReference>
<dbReference type="GO" id="GO:0008201">
    <property type="term" value="F:heparin binding"/>
    <property type="evidence" value="ECO:0007669"/>
    <property type="project" value="InterPro"/>
</dbReference>
<proteinExistence type="predicted"/>
<keyword evidence="4" id="KW-1185">Reference proteome</keyword>
<dbReference type="InterPro" id="IPR010483">
    <property type="entry name" value="Alpha_2_MRAP_C"/>
</dbReference>
<dbReference type="GO" id="GO:0048019">
    <property type="term" value="F:receptor antagonist activity"/>
    <property type="evidence" value="ECO:0007669"/>
    <property type="project" value="InterPro"/>
</dbReference>
<dbReference type="OrthoDB" id="5817428at2759"/>
<dbReference type="GO" id="GO:0050750">
    <property type="term" value="F:low-density lipoprotein particle receptor binding"/>
    <property type="evidence" value="ECO:0007669"/>
    <property type="project" value="InterPro"/>
</dbReference>
<evidence type="ECO:0000313" key="5">
    <source>
        <dbReference type="RefSeq" id="XP_013392478.1"/>
    </source>
</evidence>
<dbReference type="SUPFAM" id="SSF47045">
    <property type="entry name" value="RAP domain-like"/>
    <property type="match status" value="3"/>
</dbReference>
<dbReference type="AlphaFoldDB" id="A0A1S3I2K6"/>
<dbReference type="KEGG" id="lak:106160419"/>
<dbReference type="Gene3D" id="1.20.81.10">
    <property type="entry name" value="RAP domain"/>
    <property type="match status" value="3"/>
</dbReference>
<dbReference type="GO" id="GO:0005783">
    <property type="term" value="C:endoplasmic reticulum"/>
    <property type="evidence" value="ECO:0007669"/>
    <property type="project" value="InterPro"/>
</dbReference>
<gene>
    <name evidence="5" type="primary">LOC106160419</name>
</gene>
<dbReference type="InterPro" id="IPR009066">
    <property type="entry name" value="MG_RAP_rcpt_1"/>
</dbReference>
<dbReference type="GeneID" id="106160419"/>
<dbReference type="Pfam" id="PF06400">
    <property type="entry name" value="Alpha-2-MRAP_N"/>
    <property type="match status" value="1"/>
</dbReference>
<dbReference type="GO" id="GO:0048259">
    <property type="term" value="P:regulation of receptor-mediated endocytosis"/>
    <property type="evidence" value="ECO:0007669"/>
    <property type="project" value="TreeGrafter"/>
</dbReference>
<evidence type="ECO:0000259" key="3">
    <source>
        <dbReference type="Pfam" id="PF06401"/>
    </source>
</evidence>
<dbReference type="PANTHER" id="PTHR16560:SF2">
    <property type="entry name" value="ALPHA-2-MACROGLOBULIN RECEPTOR-ASSOCIATED PROTEIN"/>
    <property type="match status" value="1"/>
</dbReference>